<name>A0A0E3L0B8_METTE</name>
<dbReference type="PATRIC" id="fig|1434121.4.peg.1073"/>
<reference evidence="1 2" key="1">
    <citation type="submission" date="2014-07" db="EMBL/GenBank/DDBJ databases">
        <title>Methanogenic archaea and the global carbon cycle.</title>
        <authorList>
            <person name="Henriksen J.R."/>
            <person name="Luke J."/>
            <person name="Reinhart S."/>
            <person name="Benedict M.N."/>
            <person name="Youngblut N.D."/>
            <person name="Metcalf M.E."/>
            <person name="Whitaker R.J."/>
            <person name="Metcalf W.W."/>
        </authorList>
    </citation>
    <scope>NUCLEOTIDE SEQUENCE [LARGE SCALE GENOMIC DNA]</scope>
    <source>
        <strain evidence="1 2">CHTI-55</strain>
    </source>
</reference>
<dbReference type="HOGENOM" id="CLU_2079423_0_0_2"/>
<dbReference type="Proteomes" id="UP000056925">
    <property type="component" value="Chromosome"/>
</dbReference>
<accession>A0A0E3L0B8</accession>
<organism evidence="1 2">
    <name type="scientific">Methanosarcina thermophila CHTI-55</name>
    <dbReference type="NCBI Taxonomy" id="1434121"/>
    <lineage>
        <taxon>Archaea</taxon>
        <taxon>Methanobacteriati</taxon>
        <taxon>Methanobacteriota</taxon>
        <taxon>Stenosarchaea group</taxon>
        <taxon>Methanomicrobia</taxon>
        <taxon>Methanosarcinales</taxon>
        <taxon>Methanosarcinaceae</taxon>
        <taxon>Methanosarcina</taxon>
    </lineage>
</organism>
<dbReference type="AlphaFoldDB" id="A0A0E3L0B8"/>
<proteinExistence type="predicted"/>
<evidence type="ECO:0000313" key="1">
    <source>
        <dbReference type="EMBL" id="AKB15160.1"/>
    </source>
</evidence>
<dbReference type="GeneID" id="41602150"/>
<protein>
    <submittedName>
        <fullName evidence="1">Uncharacterized protein</fullName>
    </submittedName>
</protein>
<sequence length="112" mass="13149">MEKQKVKDAVRAFSELIERNKDRQPYSDYKEGINHGLEIAKDTFEENAEKFIYSNSTEERDAKIKNLQDKFNLLLDTIVVEKPRYTGDHLKGIDKGFEKSKKLFGEFIKNFV</sequence>
<dbReference type="KEGG" id="mthe:MSTHC_0842"/>
<dbReference type="RefSeq" id="WP_048168138.1">
    <property type="nucleotide sequence ID" value="NZ_CP009502.1"/>
</dbReference>
<evidence type="ECO:0000313" key="2">
    <source>
        <dbReference type="Proteomes" id="UP000056925"/>
    </source>
</evidence>
<gene>
    <name evidence="1" type="ORF">MSTHC_0842</name>
</gene>
<dbReference type="EMBL" id="CP009502">
    <property type="protein sequence ID" value="AKB15160.1"/>
    <property type="molecule type" value="Genomic_DNA"/>
</dbReference>